<keyword evidence="1" id="KW-0863">Zinc-finger</keyword>
<reference evidence="3 4" key="1">
    <citation type="submission" date="2021-07" db="EMBL/GenBank/DDBJ databases">
        <authorList>
            <consortium name="Genoscope - CEA"/>
            <person name="William W."/>
        </authorList>
    </citation>
    <scope>NUCLEOTIDE SEQUENCE [LARGE SCALE GENOMIC DNA]</scope>
</reference>
<dbReference type="InterPro" id="IPR001878">
    <property type="entry name" value="Znf_CCHC"/>
</dbReference>
<dbReference type="SUPFAM" id="SSF57756">
    <property type="entry name" value="Retrovirus zinc finger-like domains"/>
    <property type="match status" value="1"/>
</dbReference>
<proteinExistence type="predicted"/>
<dbReference type="AlphaFoldDB" id="A0A8D9GQY8"/>
<dbReference type="GO" id="GO:0008270">
    <property type="term" value="F:zinc ion binding"/>
    <property type="evidence" value="ECO:0007669"/>
    <property type="project" value="UniProtKB-KW"/>
</dbReference>
<feature type="domain" description="CCHC-type" evidence="2">
    <location>
        <begin position="161"/>
        <end position="176"/>
    </location>
</feature>
<gene>
    <name evidence="3" type="ORF">BRAPAZ1V2_A03P67470.2</name>
</gene>
<dbReference type="InterPro" id="IPR036875">
    <property type="entry name" value="Znf_CCHC_sf"/>
</dbReference>
<accession>A0A8D9GQY8</accession>
<dbReference type="Gramene" id="A03p67470.2_BraZ1">
    <property type="protein sequence ID" value="A03p67470.2_BraZ1.CDS"/>
    <property type="gene ID" value="A03g67470.2_BraZ1"/>
</dbReference>
<name>A0A8D9GQY8_BRACM</name>
<dbReference type="GO" id="GO:0003676">
    <property type="term" value="F:nucleic acid binding"/>
    <property type="evidence" value="ECO:0007669"/>
    <property type="project" value="InterPro"/>
</dbReference>
<protein>
    <recommendedName>
        <fullName evidence="2">CCHC-type domain-containing protein</fullName>
    </recommendedName>
</protein>
<dbReference type="EMBL" id="LS974619">
    <property type="protein sequence ID" value="CAG7885404.1"/>
    <property type="molecule type" value="Genomic_DNA"/>
</dbReference>
<organism evidence="3 4">
    <name type="scientific">Brassica campestris</name>
    <name type="common">Field mustard</name>
    <dbReference type="NCBI Taxonomy" id="3711"/>
    <lineage>
        <taxon>Eukaryota</taxon>
        <taxon>Viridiplantae</taxon>
        <taxon>Streptophyta</taxon>
        <taxon>Embryophyta</taxon>
        <taxon>Tracheophyta</taxon>
        <taxon>Spermatophyta</taxon>
        <taxon>Magnoliopsida</taxon>
        <taxon>eudicotyledons</taxon>
        <taxon>Gunneridae</taxon>
        <taxon>Pentapetalae</taxon>
        <taxon>rosids</taxon>
        <taxon>malvids</taxon>
        <taxon>Brassicales</taxon>
        <taxon>Brassicaceae</taxon>
        <taxon>Brassiceae</taxon>
        <taxon>Brassica</taxon>
    </lineage>
</organism>
<evidence type="ECO:0000259" key="2">
    <source>
        <dbReference type="PROSITE" id="PS50158"/>
    </source>
</evidence>
<evidence type="ECO:0000313" key="4">
    <source>
        <dbReference type="Proteomes" id="UP000694005"/>
    </source>
</evidence>
<sequence length="178" mass="19575">MVVPVLRTSVDIARKANMPKLVTIHLISCSDAPPVFNVRPVSSELKRRWLHHRVYALDESTFQREYDEIGIPCPHALAAASKVGFLSDAVVAPAYRVPTWRQGFSRKFYPVPSVGGSQVGSSTTAELLPPAVRMPSGRPRKVRIKSRGEFKSGQSSSNRICAHCGQTGHNRASCRNPI</sequence>
<evidence type="ECO:0000256" key="1">
    <source>
        <dbReference type="PROSITE-ProRule" id="PRU00047"/>
    </source>
</evidence>
<dbReference type="PROSITE" id="PS50158">
    <property type="entry name" value="ZF_CCHC"/>
    <property type="match status" value="1"/>
</dbReference>
<keyword evidence="1" id="KW-0479">Metal-binding</keyword>
<evidence type="ECO:0000313" key="3">
    <source>
        <dbReference type="EMBL" id="CAG7885404.1"/>
    </source>
</evidence>
<keyword evidence="1" id="KW-0862">Zinc</keyword>
<dbReference type="Proteomes" id="UP000694005">
    <property type="component" value="Chromosome A03"/>
</dbReference>